<keyword evidence="9" id="KW-0503">Monooxygenase</keyword>
<feature type="domain" description="Auxiliary Activity family 9 catalytic" evidence="17">
    <location>
        <begin position="18"/>
        <end position="258"/>
    </location>
</feature>
<evidence type="ECO:0000256" key="8">
    <source>
        <dbReference type="ARBA" id="ARBA00023008"/>
    </source>
</evidence>
<name>A0A167SQ11_9HYPO</name>
<keyword evidence="6" id="KW-0136">Cellulose degradation</keyword>
<comment type="subcellular location">
    <subcellularLocation>
        <location evidence="2">Secreted</location>
    </subcellularLocation>
</comment>
<sequence>MKSSLLAAVALAQSVAGHAIFQQLWVDGKDMISAGHCKKKKKNEKEKAKLTPFYGTTCNRLPTSNTPVTSVSSAAVACNVNGRTGVASKCPAVAGGSVTIEMHQQPNDRNCKNEAIGGAHYGPVTAYLSKVADSATADGTSGQWFKIFEDGWAPAKSGSGGVGDGDAWGTKDLNSCCGRMDVKLPAELPNGDYLLRAEAIALHTAGSAGGAQLYMSCYQLTVTGGTATALPADAQMVKFPGAYSARDPGLLINIHAAVKSYTVPGPAVLKSGTVKVAGSGCDGCAKTCSLSAAAGKASKAVFEPTSPADEIDVGAKRAVAFTS</sequence>
<keyword evidence="5 16" id="KW-0732">Signal</keyword>
<comment type="caution">
    <text evidence="18">The sequence shown here is derived from an EMBL/GenBank/DDBJ whole genome shotgun (WGS) entry which is preliminary data.</text>
</comment>
<evidence type="ECO:0000259" key="17">
    <source>
        <dbReference type="Pfam" id="PF03443"/>
    </source>
</evidence>
<dbReference type="GO" id="GO:0016787">
    <property type="term" value="F:hydrolase activity"/>
    <property type="evidence" value="ECO:0007669"/>
    <property type="project" value="UniProtKB-KW"/>
</dbReference>
<comment type="cofactor">
    <cofactor evidence="1">
        <name>Cu(2+)</name>
        <dbReference type="ChEBI" id="CHEBI:29036"/>
    </cofactor>
</comment>
<accession>A0A167SQ11</accession>
<keyword evidence="11" id="KW-0119">Carbohydrate metabolism</keyword>
<evidence type="ECO:0000256" key="6">
    <source>
        <dbReference type="ARBA" id="ARBA00023001"/>
    </source>
</evidence>
<evidence type="ECO:0000256" key="12">
    <source>
        <dbReference type="ARBA" id="ARBA00023326"/>
    </source>
</evidence>
<evidence type="ECO:0000256" key="11">
    <source>
        <dbReference type="ARBA" id="ARBA00023277"/>
    </source>
</evidence>
<gene>
    <name evidence="18" type="ORF">SPI_06018</name>
</gene>
<evidence type="ECO:0000256" key="1">
    <source>
        <dbReference type="ARBA" id="ARBA00001973"/>
    </source>
</evidence>
<feature type="signal peptide" evidence="16">
    <location>
        <begin position="1"/>
        <end position="17"/>
    </location>
</feature>
<keyword evidence="10" id="KW-1015">Disulfide bond</keyword>
<evidence type="ECO:0000256" key="16">
    <source>
        <dbReference type="SAM" id="SignalP"/>
    </source>
</evidence>
<keyword evidence="4" id="KW-0479">Metal-binding</keyword>
<evidence type="ECO:0000256" key="7">
    <source>
        <dbReference type="ARBA" id="ARBA00023002"/>
    </source>
</evidence>
<dbReference type="EC" id="1.14.99.56" evidence="15"/>
<dbReference type="GO" id="GO:0004497">
    <property type="term" value="F:monooxygenase activity"/>
    <property type="evidence" value="ECO:0007669"/>
    <property type="project" value="UniProtKB-KW"/>
</dbReference>
<dbReference type="EMBL" id="AZHD01000010">
    <property type="protein sequence ID" value="OAA59820.1"/>
    <property type="molecule type" value="Genomic_DNA"/>
</dbReference>
<dbReference type="GO" id="GO:0005576">
    <property type="term" value="C:extracellular region"/>
    <property type="evidence" value="ECO:0007669"/>
    <property type="project" value="UniProtKB-SubCell"/>
</dbReference>
<dbReference type="PANTHER" id="PTHR33353">
    <property type="entry name" value="PUTATIVE (AFU_ORTHOLOGUE AFUA_1G12560)-RELATED"/>
    <property type="match status" value="1"/>
</dbReference>
<dbReference type="PANTHER" id="PTHR33353:SF9">
    <property type="entry name" value="ENDOGLUCANASE II"/>
    <property type="match status" value="1"/>
</dbReference>
<keyword evidence="3" id="KW-0964">Secreted</keyword>
<dbReference type="Proteomes" id="UP000076874">
    <property type="component" value="Unassembled WGS sequence"/>
</dbReference>
<comment type="similarity">
    <text evidence="13">Belongs to the polysaccharide monooxygenase AA9 family.</text>
</comment>
<evidence type="ECO:0000256" key="14">
    <source>
        <dbReference type="ARBA" id="ARBA00045077"/>
    </source>
</evidence>
<evidence type="ECO:0000256" key="4">
    <source>
        <dbReference type="ARBA" id="ARBA00022723"/>
    </source>
</evidence>
<dbReference type="InterPro" id="IPR005103">
    <property type="entry name" value="AA9_LPMO"/>
</dbReference>
<evidence type="ECO:0000256" key="5">
    <source>
        <dbReference type="ARBA" id="ARBA00022729"/>
    </source>
</evidence>
<dbReference type="GO" id="GO:0046872">
    <property type="term" value="F:metal ion binding"/>
    <property type="evidence" value="ECO:0007669"/>
    <property type="project" value="UniProtKB-KW"/>
</dbReference>
<keyword evidence="18" id="KW-0378">Hydrolase</keyword>
<evidence type="ECO:0000256" key="2">
    <source>
        <dbReference type="ARBA" id="ARBA00004613"/>
    </source>
</evidence>
<evidence type="ECO:0000313" key="18">
    <source>
        <dbReference type="EMBL" id="OAA59820.1"/>
    </source>
</evidence>
<evidence type="ECO:0000256" key="15">
    <source>
        <dbReference type="ARBA" id="ARBA00047174"/>
    </source>
</evidence>
<dbReference type="AlphaFoldDB" id="A0A167SQ11"/>
<dbReference type="STRING" id="1081102.A0A167SQ11"/>
<protein>
    <recommendedName>
        <fullName evidence="15">lytic cellulose monooxygenase (C4-dehydrogenating)</fullName>
        <ecNumber evidence="15">1.14.99.56</ecNumber>
    </recommendedName>
</protein>
<keyword evidence="7" id="KW-0560">Oxidoreductase</keyword>
<keyword evidence="19" id="KW-1185">Reference proteome</keyword>
<dbReference type="OrthoDB" id="3238762at2759"/>
<evidence type="ECO:0000313" key="19">
    <source>
        <dbReference type="Proteomes" id="UP000076874"/>
    </source>
</evidence>
<evidence type="ECO:0000256" key="13">
    <source>
        <dbReference type="ARBA" id="ARBA00044502"/>
    </source>
</evidence>
<dbReference type="InterPro" id="IPR049892">
    <property type="entry name" value="AA9"/>
</dbReference>
<comment type="catalytic activity">
    <reaction evidence="14">
        <text>[(1-&gt;4)-beta-D-glucosyl]n+m + reduced acceptor + O2 = 4-dehydro-beta-D-glucosyl-[(1-&gt;4)-beta-D-glucosyl]n-1 + [(1-&gt;4)-beta-D-glucosyl]m + acceptor + H2O.</text>
        <dbReference type="EC" id="1.14.99.56"/>
    </reaction>
</comment>
<evidence type="ECO:0000256" key="10">
    <source>
        <dbReference type="ARBA" id="ARBA00023157"/>
    </source>
</evidence>
<evidence type="ECO:0000256" key="3">
    <source>
        <dbReference type="ARBA" id="ARBA00022525"/>
    </source>
</evidence>
<organism evidence="18 19">
    <name type="scientific">Niveomyces insectorum RCEF 264</name>
    <dbReference type="NCBI Taxonomy" id="1081102"/>
    <lineage>
        <taxon>Eukaryota</taxon>
        <taxon>Fungi</taxon>
        <taxon>Dikarya</taxon>
        <taxon>Ascomycota</taxon>
        <taxon>Pezizomycotina</taxon>
        <taxon>Sordariomycetes</taxon>
        <taxon>Hypocreomycetidae</taxon>
        <taxon>Hypocreales</taxon>
        <taxon>Cordycipitaceae</taxon>
        <taxon>Niveomyces</taxon>
    </lineage>
</organism>
<feature type="chain" id="PRO_5007892316" description="lytic cellulose monooxygenase (C4-dehydrogenating)" evidence="16">
    <location>
        <begin position="18"/>
        <end position="323"/>
    </location>
</feature>
<reference evidence="18 19" key="1">
    <citation type="journal article" date="2016" name="Genome Biol. Evol.">
        <title>Divergent and convergent evolution of fungal pathogenicity.</title>
        <authorList>
            <person name="Shang Y."/>
            <person name="Xiao G."/>
            <person name="Zheng P."/>
            <person name="Cen K."/>
            <person name="Zhan S."/>
            <person name="Wang C."/>
        </authorList>
    </citation>
    <scope>NUCLEOTIDE SEQUENCE [LARGE SCALE GENOMIC DNA]</scope>
    <source>
        <strain evidence="18 19">RCEF 264</strain>
    </source>
</reference>
<keyword evidence="8" id="KW-0186">Copper</keyword>
<dbReference type="Gene3D" id="2.70.50.70">
    <property type="match status" value="1"/>
</dbReference>
<dbReference type="Pfam" id="PF03443">
    <property type="entry name" value="AA9"/>
    <property type="match status" value="1"/>
</dbReference>
<proteinExistence type="inferred from homology"/>
<evidence type="ECO:0000256" key="9">
    <source>
        <dbReference type="ARBA" id="ARBA00023033"/>
    </source>
</evidence>
<dbReference type="CDD" id="cd21175">
    <property type="entry name" value="LPMO_AA9"/>
    <property type="match status" value="1"/>
</dbReference>
<dbReference type="GO" id="GO:0030245">
    <property type="term" value="P:cellulose catabolic process"/>
    <property type="evidence" value="ECO:0007669"/>
    <property type="project" value="UniProtKB-KW"/>
</dbReference>
<keyword evidence="12" id="KW-0624">Polysaccharide degradation</keyword>